<sequence length="523" mass="56373">MQVKGGCYKTAESHGDIQITQTRQITAENRTETNSQSSGKLDIKTMQISGGQMGTDLHTSIQADIKATQNIAESCTCANASGNDHLLASQSNSTAQVGKDLHITSYQESGNTGAIEESQSKTEEFCGYLYVHTGHVAGKSRTETTSSSSGISMETEMSEQNRVDIDSNLHSSGQLDVKSAPVSGESSMGTGSQSKSLDIETSHKTTEGRKQTDTNSHSNQIDIKGTSENYIGTDSHSSRQLDVKVMHLSGKSHTETNLHGSGQLNIRSTQNTSENRTETELCRGVYRDAGQQISRAQAEKELRSTDHNESKTTVDEESQLEVDAFGGSLDTQTNQSSCESRTETKTVSSEQSVKTVQFGDESRTTIDAHSSSQLDAGVMQISGDRNSGTDLQSSSKLDVKSMQITSESHIDADTHNIQFNVRTTEISGECNKGTGTQSGGQFDMKTTQIGKERTTADFHSSNQHDIISAEHTGLTGTNSQNTNQLDIKTTQTDEKHCTGSCGSVQLQIKTTQVSYNPAITLAF</sequence>
<name>A0A3P6R324_CYLGO</name>
<evidence type="ECO:0000313" key="2">
    <source>
        <dbReference type="EMBL" id="VDK55329.1"/>
    </source>
</evidence>
<feature type="compositionally biased region" description="Basic and acidic residues" evidence="1">
    <location>
        <begin position="197"/>
        <end position="212"/>
    </location>
</feature>
<dbReference type="OrthoDB" id="10636234at2759"/>
<reference evidence="2 3" key="1">
    <citation type="submission" date="2018-11" db="EMBL/GenBank/DDBJ databases">
        <authorList>
            <consortium name="Pathogen Informatics"/>
        </authorList>
    </citation>
    <scope>NUCLEOTIDE SEQUENCE [LARGE SCALE GENOMIC DNA]</scope>
</reference>
<feature type="compositionally biased region" description="Polar residues" evidence="1">
    <location>
        <begin position="329"/>
        <end position="355"/>
    </location>
</feature>
<feature type="region of interest" description="Disordered" evidence="1">
    <location>
        <begin position="253"/>
        <end position="277"/>
    </location>
</feature>
<protein>
    <submittedName>
        <fullName evidence="2">Uncharacterized protein</fullName>
    </submittedName>
</protein>
<dbReference type="AlphaFoldDB" id="A0A3P6R324"/>
<organism evidence="2 3">
    <name type="scientific">Cylicostephanus goldi</name>
    <name type="common">Nematode worm</name>
    <dbReference type="NCBI Taxonomy" id="71465"/>
    <lineage>
        <taxon>Eukaryota</taxon>
        <taxon>Metazoa</taxon>
        <taxon>Ecdysozoa</taxon>
        <taxon>Nematoda</taxon>
        <taxon>Chromadorea</taxon>
        <taxon>Rhabditida</taxon>
        <taxon>Rhabditina</taxon>
        <taxon>Rhabditomorpha</taxon>
        <taxon>Strongyloidea</taxon>
        <taxon>Strongylidae</taxon>
        <taxon>Cylicostephanus</taxon>
    </lineage>
</organism>
<dbReference type="Proteomes" id="UP000271889">
    <property type="component" value="Unassembled WGS sequence"/>
</dbReference>
<feature type="compositionally biased region" description="Polar residues" evidence="1">
    <location>
        <begin position="184"/>
        <end position="196"/>
    </location>
</feature>
<accession>A0A3P6R324</accession>
<keyword evidence="3" id="KW-1185">Reference proteome</keyword>
<feature type="region of interest" description="Disordered" evidence="1">
    <location>
        <begin position="298"/>
        <end position="370"/>
    </location>
</feature>
<evidence type="ECO:0000256" key="1">
    <source>
        <dbReference type="SAM" id="MobiDB-lite"/>
    </source>
</evidence>
<evidence type="ECO:0000313" key="3">
    <source>
        <dbReference type="Proteomes" id="UP000271889"/>
    </source>
</evidence>
<gene>
    <name evidence="2" type="ORF">CGOC_LOCUS3285</name>
</gene>
<feature type="compositionally biased region" description="Polar residues" evidence="1">
    <location>
        <begin position="213"/>
        <end position="235"/>
    </location>
</feature>
<feature type="compositionally biased region" description="Polar residues" evidence="1">
    <location>
        <begin position="255"/>
        <end position="274"/>
    </location>
</feature>
<feature type="compositionally biased region" description="Polar residues" evidence="1">
    <location>
        <begin position="143"/>
        <end position="152"/>
    </location>
</feature>
<feature type="region of interest" description="Disordered" evidence="1">
    <location>
        <begin position="171"/>
        <end position="237"/>
    </location>
</feature>
<dbReference type="EMBL" id="UYRV01008217">
    <property type="protein sequence ID" value="VDK55329.1"/>
    <property type="molecule type" value="Genomic_DNA"/>
</dbReference>
<proteinExistence type="predicted"/>
<feature type="region of interest" description="Disordered" evidence="1">
    <location>
        <begin position="138"/>
        <end position="157"/>
    </location>
</feature>
<feature type="compositionally biased region" description="Basic and acidic residues" evidence="1">
    <location>
        <begin position="298"/>
        <end position="314"/>
    </location>
</feature>